<evidence type="ECO:0000256" key="5">
    <source>
        <dbReference type="SAM" id="MobiDB-lite"/>
    </source>
</evidence>
<dbReference type="Proteomes" id="UP000321049">
    <property type="component" value="Unassembled WGS sequence"/>
</dbReference>
<comment type="caution">
    <text evidence="7">The sequence shown here is derived from an EMBL/GenBank/DDBJ whole genome shotgun (WGS) entry which is preliminary data.</text>
</comment>
<dbReference type="InterPro" id="IPR000962">
    <property type="entry name" value="Znf_DskA_TraR"/>
</dbReference>
<keyword evidence="1" id="KW-0479">Metal-binding</keyword>
<evidence type="ECO:0000256" key="4">
    <source>
        <dbReference type="PROSITE-ProRule" id="PRU00510"/>
    </source>
</evidence>
<proteinExistence type="predicted"/>
<dbReference type="OrthoDB" id="1121111at2"/>
<dbReference type="SUPFAM" id="SSF109635">
    <property type="entry name" value="DnaK suppressor protein DksA, alpha-hairpin domain"/>
    <property type="match status" value="1"/>
</dbReference>
<feature type="region of interest" description="Disordered" evidence="5">
    <location>
        <begin position="30"/>
        <end position="49"/>
    </location>
</feature>
<dbReference type="Gene3D" id="1.20.120.910">
    <property type="entry name" value="DksA, coiled-coil domain"/>
    <property type="match status" value="1"/>
</dbReference>
<dbReference type="GO" id="GO:0008270">
    <property type="term" value="F:zinc ion binding"/>
    <property type="evidence" value="ECO:0007669"/>
    <property type="project" value="UniProtKB-KW"/>
</dbReference>
<dbReference type="Pfam" id="PF01258">
    <property type="entry name" value="zf-dskA_traR"/>
    <property type="match status" value="1"/>
</dbReference>
<sequence>MTTADDTARTRLEELRSVTLQRLSALRGEHDAVVDASRDSNADDEHDPEGATIAFERAQVDALVRDALARLESVDDALRRIDDGTYGICTVCGDRIAPGRLEVRPTATTCVACATG</sequence>
<accession>A0A511JN82</accession>
<keyword evidence="2" id="KW-0863">Zinc-finger</keyword>
<keyword evidence="8" id="KW-1185">Reference proteome</keyword>
<evidence type="ECO:0000256" key="1">
    <source>
        <dbReference type="ARBA" id="ARBA00022723"/>
    </source>
</evidence>
<dbReference type="PANTHER" id="PTHR33823">
    <property type="entry name" value="RNA POLYMERASE-BINDING TRANSCRIPTION FACTOR DKSA-RELATED"/>
    <property type="match status" value="1"/>
</dbReference>
<gene>
    <name evidence="7" type="ORF">CTE05_30440</name>
</gene>
<dbReference type="InterPro" id="IPR037187">
    <property type="entry name" value="DnaK_N"/>
</dbReference>
<dbReference type="EMBL" id="BJWH01000018">
    <property type="protein sequence ID" value="GEL99497.1"/>
    <property type="molecule type" value="Genomic_DNA"/>
</dbReference>
<dbReference type="RefSeq" id="WP_146847147.1">
    <property type="nucleotide sequence ID" value="NZ_BJWH01000018.1"/>
</dbReference>
<evidence type="ECO:0000313" key="8">
    <source>
        <dbReference type="Proteomes" id="UP000321049"/>
    </source>
</evidence>
<feature type="domain" description="Zinc finger DksA/TraR C4-type" evidence="6">
    <location>
        <begin position="84"/>
        <end position="115"/>
    </location>
</feature>
<dbReference type="SUPFAM" id="SSF57716">
    <property type="entry name" value="Glucocorticoid receptor-like (DNA-binding domain)"/>
    <property type="match status" value="1"/>
</dbReference>
<organism evidence="7 8">
    <name type="scientific">Cellulomonas terrae</name>
    <dbReference type="NCBI Taxonomy" id="311234"/>
    <lineage>
        <taxon>Bacteria</taxon>
        <taxon>Bacillati</taxon>
        <taxon>Actinomycetota</taxon>
        <taxon>Actinomycetes</taxon>
        <taxon>Micrococcales</taxon>
        <taxon>Cellulomonadaceae</taxon>
        <taxon>Cellulomonas</taxon>
    </lineage>
</organism>
<dbReference type="PROSITE" id="PS51128">
    <property type="entry name" value="ZF_DKSA_2"/>
    <property type="match status" value="1"/>
</dbReference>
<feature type="compositionally biased region" description="Basic and acidic residues" evidence="5">
    <location>
        <begin position="30"/>
        <end position="43"/>
    </location>
</feature>
<evidence type="ECO:0000256" key="3">
    <source>
        <dbReference type="ARBA" id="ARBA00022833"/>
    </source>
</evidence>
<evidence type="ECO:0000313" key="7">
    <source>
        <dbReference type="EMBL" id="GEL99497.1"/>
    </source>
</evidence>
<protein>
    <submittedName>
        <fullName evidence="7">DnaK suppressor protein</fullName>
    </submittedName>
</protein>
<keyword evidence="3" id="KW-0862">Zinc</keyword>
<reference evidence="7 8" key="1">
    <citation type="submission" date="2019-07" db="EMBL/GenBank/DDBJ databases">
        <title>Whole genome shotgun sequence of Cellulomonas terrae NBRC 100819.</title>
        <authorList>
            <person name="Hosoyama A."/>
            <person name="Uohara A."/>
            <person name="Ohji S."/>
            <person name="Ichikawa N."/>
        </authorList>
    </citation>
    <scope>NUCLEOTIDE SEQUENCE [LARGE SCALE GENOMIC DNA]</scope>
    <source>
        <strain evidence="7 8">NBRC 100819</strain>
    </source>
</reference>
<dbReference type="AlphaFoldDB" id="A0A511JN82"/>
<feature type="zinc finger region" description="dksA C4-type" evidence="4">
    <location>
        <begin position="89"/>
        <end position="113"/>
    </location>
</feature>
<evidence type="ECO:0000256" key="2">
    <source>
        <dbReference type="ARBA" id="ARBA00022771"/>
    </source>
</evidence>
<name>A0A511JN82_9CELL</name>
<evidence type="ECO:0000259" key="6">
    <source>
        <dbReference type="Pfam" id="PF01258"/>
    </source>
</evidence>